<accession>A0A2I2G0B0</accession>
<organism evidence="11 12">
    <name type="scientific">Aspergillus steynii IBT 23096</name>
    <dbReference type="NCBI Taxonomy" id="1392250"/>
    <lineage>
        <taxon>Eukaryota</taxon>
        <taxon>Fungi</taxon>
        <taxon>Dikarya</taxon>
        <taxon>Ascomycota</taxon>
        <taxon>Pezizomycotina</taxon>
        <taxon>Eurotiomycetes</taxon>
        <taxon>Eurotiomycetidae</taxon>
        <taxon>Eurotiales</taxon>
        <taxon>Aspergillaceae</taxon>
        <taxon>Aspergillus</taxon>
        <taxon>Aspergillus subgen. Circumdati</taxon>
    </lineage>
</organism>
<feature type="compositionally biased region" description="Low complexity" evidence="9">
    <location>
        <begin position="169"/>
        <end position="182"/>
    </location>
</feature>
<dbReference type="OrthoDB" id="6105938at2759"/>
<sequence length="316" mass="35415">MEAAREAHQKSTGHAFCKLCNRHFDNDTQLKRHEKDSHAVQFHCCLCDKDFVNNTALVQHLADKIHPISEASYRCEACDRTFRNQRSLEQHQLSPAHRPLANLTCLTRSCPVRFNCPSALIHHLESGRCSSGWSRQSINSVLHQYDINRVITSETVSLETSTAHPLEDSSSTSSGSPILTPSDSSMLDGDEWMAVAHPNDQAGKLQVAQAELQTSLHCFLCAEKGITRGFKSLKALQDHMSSPAHESRSFKCPLAFTVDGWEESAVHSRTFTTLSGLTQHLESARCRGGKPTLWKLLDYLKTDILRVEWPGRLVRD</sequence>
<evidence type="ECO:0000256" key="2">
    <source>
        <dbReference type="ARBA" id="ARBA00022723"/>
    </source>
</evidence>
<dbReference type="PANTHER" id="PTHR46179:SF13">
    <property type="entry name" value="C2H2-TYPE DOMAIN-CONTAINING PROTEIN"/>
    <property type="match status" value="1"/>
</dbReference>
<dbReference type="InterPro" id="IPR051061">
    <property type="entry name" value="Zinc_finger_trans_reg"/>
</dbReference>
<comment type="caution">
    <text evidence="11">The sequence shown here is derived from an EMBL/GenBank/DDBJ whole genome shotgun (WGS) entry which is preliminary data.</text>
</comment>
<evidence type="ECO:0000256" key="1">
    <source>
        <dbReference type="ARBA" id="ARBA00004123"/>
    </source>
</evidence>
<evidence type="ECO:0000256" key="3">
    <source>
        <dbReference type="ARBA" id="ARBA00022771"/>
    </source>
</evidence>
<reference evidence="11 12" key="1">
    <citation type="submission" date="2016-12" db="EMBL/GenBank/DDBJ databases">
        <title>The genomes of Aspergillus section Nigri reveals drivers in fungal speciation.</title>
        <authorList>
            <consortium name="DOE Joint Genome Institute"/>
            <person name="Vesth T.C."/>
            <person name="Nybo J."/>
            <person name="Theobald S."/>
            <person name="Brandl J."/>
            <person name="Frisvad J.C."/>
            <person name="Nielsen K.F."/>
            <person name="Lyhne E.K."/>
            <person name="Kogle M.E."/>
            <person name="Kuo A."/>
            <person name="Riley R."/>
            <person name="Clum A."/>
            <person name="Nolan M."/>
            <person name="Lipzen A."/>
            <person name="Salamov A."/>
            <person name="Henrissat B."/>
            <person name="Wiebenga A."/>
            <person name="De Vries R.P."/>
            <person name="Grigoriev I.V."/>
            <person name="Mortensen U.H."/>
            <person name="Andersen M.R."/>
            <person name="Baker S.E."/>
        </authorList>
    </citation>
    <scope>NUCLEOTIDE SEQUENCE [LARGE SCALE GENOMIC DNA]</scope>
    <source>
        <strain evidence="11 12">IBT 23096</strain>
    </source>
</reference>
<dbReference type="Gene3D" id="3.30.160.60">
    <property type="entry name" value="Classic Zinc Finger"/>
    <property type="match status" value="2"/>
</dbReference>
<keyword evidence="12" id="KW-1185">Reference proteome</keyword>
<keyword evidence="2" id="KW-0479">Metal-binding</keyword>
<evidence type="ECO:0000313" key="11">
    <source>
        <dbReference type="EMBL" id="PLB46325.1"/>
    </source>
</evidence>
<dbReference type="SMART" id="SM00355">
    <property type="entry name" value="ZnF_C2H2"/>
    <property type="match status" value="4"/>
</dbReference>
<keyword evidence="6" id="KW-0804">Transcription</keyword>
<dbReference type="Pfam" id="PF12874">
    <property type="entry name" value="zf-met"/>
    <property type="match status" value="1"/>
</dbReference>
<evidence type="ECO:0000256" key="9">
    <source>
        <dbReference type="SAM" id="MobiDB-lite"/>
    </source>
</evidence>
<dbReference type="EMBL" id="MSFO01000006">
    <property type="protein sequence ID" value="PLB46325.1"/>
    <property type="molecule type" value="Genomic_DNA"/>
</dbReference>
<evidence type="ECO:0000256" key="6">
    <source>
        <dbReference type="ARBA" id="ARBA00023163"/>
    </source>
</evidence>
<dbReference type="Proteomes" id="UP000234275">
    <property type="component" value="Unassembled WGS sequence"/>
</dbReference>
<feature type="domain" description="C2H2-type" evidence="10">
    <location>
        <begin position="15"/>
        <end position="39"/>
    </location>
</feature>
<protein>
    <recommendedName>
        <fullName evidence="10">C2H2-type domain-containing protein</fullName>
    </recommendedName>
</protein>
<dbReference type="RefSeq" id="XP_024701627.1">
    <property type="nucleotide sequence ID" value="XM_024851677.1"/>
</dbReference>
<dbReference type="GO" id="GO:0006357">
    <property type="term" value="P:regulation of transcription by RNA polymerase II"/>
    <property type="evidence" value="ECO:0007669"/>
    <property type="project" value="TreeGrafter"/>
</dbReference>
<keyword evidence="7" id="KW-0539">Nucleus</keyword>
<evidence type="ECO:0000256" key="4">
    <source>
        <dbReference type="ARBA" id="ARBA00022833"/>
    </source>
</evidence>
<dbReference type="AlphaFoldDB" id="A0A2I2G0B0"/>
<dbReference type="InterPro" id="IPR022755">
    <property type="entry name" value="Znf_C2H2_jaz"/>
</dbReference>
<dbReference type="GeneID" id="36559376"/>
<dbReference type="GO" id="GO:0008270">
    <property type="term" value="F:zinc ion binding"/>
    <property type="evidence" value="ECO:0007669"/>
    <property type="project" value="UniProtKB-KW"/>
</dbReference>
<dbReference type="SUPFAM" id="SSF57667">
    <property type="entry name" value="beta-beta-alpha zinc fingers"/>
    <property type="match status" value="1"/>
</dbReference>
<dbReference type="PROSITE" id="PS00028">
    <property type="entry name" value="ZINC_FINGER_C2H2_1"/>
    <property type="match status" value="2"/>
</dbReference>
<dbReference type="Pfam" id="PF12171">
    <property type="entry name" value="zf-C2H2_jaz"/>
    <property type="match status" value="1"/>
</dbReference>
<dbReference type="InterPro" id="IPR036236">
    <property type="entry name" value="Znf_C2H2_sf"/>
</dbReference>
<dbReference type="PROSITE" id="PS50157">
    <property type="entry name" value="ZINC_FINGER_C2H2_2"/>
    <property type="match status" value="3"/>
</dbReference>
<gene>
    <name evidence="11" type="ORF">P170DRAFT_457029</name>
</gene>
<feature type="domain" description="C2H2-type" evidence="10">
    <location>
        <begin position="73"/>
        <end position="97"/>
    </location>
</feature>
<evidence type="ECO:0000259" key="10">
    <source>
        <dbReference type="PROSITE" id="PS50157"/>
    </source>
</evidence>
<feature type="region of interest" description="Disordered" evidence="9">
    <location>
        <begin position="161"/>
        <end position="183"/>
    </location>
</feature>
<dbReference type="STRING" id="1392250.A0A2I2G0B0"/>
<comment type="subcellular location">
    <subcellularLocation>
        <location evidence="1">Nucleus</location>
    </subcellularLocation>
</comment>
<keyword evidence="5" id="KW-0805">Transcription regulation</keyword>
<evidence type="ECO:0000256" key="7">
    <source>
        <dbReference type="ARBA" id="ARBA00023242"/>
    </source>
</evidence>
<name>A0A2I2G0B0_9EURO</name>
<dbReference type="InterPro" id="IPR013087">
    <property type="entry name" value="Znf_C2H2_type"/>
</dbReference>
<keyword evidence="3 8" id="KW-0863">Zinc-finger</keyword>
<feature type="domain" description="C2H2-type" evidence="10">
    <location>
        <begin position="42"/>
        <end position="71"/>
    </location>
</feature>
<dbReference type="GO" id="GO:0005634">
    <property type="term" value="C:nucleus"/>
    <property type="evidence" value="ECO:0007669"/>
    <property type="project" value="UniProtKB-SubCell"/>
</dbReference>
<keyword evidence="4" id="KW-0862">Zinc</keyword>
<evidence type="ECO:0000256" key="8">
    <source>
        <dbReference type="PROSITE-ProRule" id="PRU00042"/>
    </source>
</evidence>
<evidence type="ECO:0000256" key="5">
    <source>
        <dbReference type="ARBA" id="ARBA00023015"/>
    </source>
</evidence>
<proteinExistence type="predicted"/>
<evidence type="ECO:0000313" key="12">
    <source>
        <dbReference type="Proteomes" id="UP000234275"/>
    </source>
</evidence>
<dbReference type="PANTHER" id="PTHR46179">
    <property type="entry name" value="ZINC FINGER PROTEIN"/>
    <property type="match status" value="1"/>
</dbReference>
<dbReference type="VEuPathDB" id="FungiDB:P170DRAFT_457029"/>